<protein>
    <submittedName>
        <fullName evidence="2">Uncharacterized protein</fullName>
    </submittedName>
</protein>
<evidence type="ECO:0000313" key="3">
    <source>
        <dbReference type="Proteomes" id="UP000266723"/>
    </source>
</evidence>
<keyword evidence="3" id="KW-1185">Reference proteome</keyword>
<dbReference type="Proteomes" id="UP000266723">
    <property type="component" value="Unassembled WGS sequence"/>
</dbReference>
<accession>A0ABQ7AYZ8</accession>
<sequence>MSVKTNKTELPEEKLRGGSGRETHHDGEGGPIDREHALDNLKSNYKVALSRDDAKVIVNTGVKSRKGARKDPKILYEYVYYDQKINSILSLPATLNGQYYACHARKSAPGVQLGLSELQLGVNPRFEESINQAGVDFNEWELVTCICAMQKLETSN</sequence>
<proteinExistence type="predicted"/>
<evidence type="ECO:0000313" key="2">
    <source>
        <dbReference type="EMBL" id="KAF3519447.1"/>
    </source>
</evidence>
<reference evidence="2 3" key="1">
    <citation type="journal article" date="2020" name="BMC Genomics">
        <title>Intraspecific diversification of the crop wild relative Brassica cretica Lam. using demographic model selection.</title>
        <authorList>
            <person name="Kioukis A."/>
            <person name="Michalopoulou V.A."/>
            <person name="Briers L."/>
            <person name="Pirintsos S."/>
            <person name="Studholme D.J."/>
            <person name="Pavlidis P."/>
            <person name="Sarris P.F."/>
        </authorList>
    </citation>
    <scope>NUCLEOTIDE SEQUENCE [LARGE SCALE GENOMIC DNA]</scope>
    <source>
        <strain evidence="3">cv. PFS-1207/04</strain>
    </source>
</reference>
<dbReference type="EMBL" id="QGKV02001556">
    <property type="protein sequence ID" value="KAF3519447.1"/>
    <property type="molecule type" value="Genomic_DNA"/>
</dbReference>
<comment type="caution">
    <text evidence="2">The sequence shown here is derived from an EMBL/GenBank/DDBJ whole genome shotgun (WGS) entry which is preliminary data.</text>
</comment>
<evidence type="ECO:0000256" key="1">
    <source>
        <dbReference type="SAM" id="MobiDB-lite"/>
    </source>
</evidence>
<name>A0ABQ7AYZ8_BRACR</name>
<organism evidence="2 3">
    <name type="scientific">Brassica cretica</name>
    <name type="common">Mustard</name>
    <dbReference type="NCBI Taxonomy" id="69181"/>
    <lineage>
        <taxon>Eukaryota</taxon>
        <taxon>Viridiplantae</taxon>
        <taxon>Streptophyta</taxon>
        <taxon>Embryophyta</taxon>
        <taxon>Tracheophyta</taxon>
        <taxon>Spermatophyta</taxon>
        <taxon>Magnoliopsida</taxon>
        <taxon>eudicotyledons</taxon>
        <taxon>Gunneridae</taxon>
        <taxon>Pentapetalae</taxon>
        <taxon>rosids</taxon>
        <taxon>malvids</taxon>
        <taxon>Brassicales</taxon>
        <taxon>Brassicaceae</taxon>
        <taxon>Brassiceae</taxon>
        <taxon>Brassica</taxon>
    </lineage>
</organism>
<gene>
    <name evidence="2" type="ORF">DY000_02059857</name>
</gene>
<feature type="region of interest" description="Disordered" evidence="1">
    <location>
        <begin position="1"/>
        <end position="35"/>
    </location>
</feature>